<evidence type="ECO:0000313" key="2">
    <source>
        <dbReference type="EMBL" id="AKN40972.1"/>
    </source>
</evidence>
<evidence type="ECO:0000256" key="1">
    <source>
        <dbReference type="SAM" id="Phobius"/>
    </source>
</evidence>
<sequence>MNDPQSLSEEVVFGWYSYLDRVFSLLFFTASITALQFGNLADEIATISILFFCLLGYSLSRNRNLKRHIARLERYKGRVYLFFIMWLKTPVFGLSALFLVAIATGYVTPNTLIDVSFKSWLNFQD</sequence>
<dbReference type="AlphaFoldDB" id="A0A0H4A1Z0"/>
<accession>A0A0H4A1Z0</accession>
<protein>
    <submittedName>
        <fullName evidence="2">Uncharacterized protein</fullName>
    </submittedName>
</protein>
<name>A0A0H4A1Z0_9GAMM</name>
<dbReference type="EMBL" id="KP795714">
    <property type="protein sequence ID" value="AKN40972.1"/>
    <property type="molecule type" value="Genomic_DNA"/>
</dbReference>
<organism evidence="2">
    <name type="scientific">Enterovibrio norvegicus</name>
    <dbReference type="NCBI Taxonomy" id="188144"/>
    <lineage>
        <taxon>Bacteria</taxon>
        <taxon>Pseudomonadati</taxon>
        <taxon>Pseudomonadota</taxon>
        <taxon>Gammaproteobacteria</taxon>
        <taxon>Vibrionales</taxon>
        <taxon>Vibrionaceae</taxon>
        <taxon>Enterovibrio</taxon>
    </lineage>
</organism>
<keyword evidence="1" id="KW-0472">Membrane</keyword>
<proteinExistence type="predicted"/>
<feature type="transmembrane region" description="Helical" evidence="1">
    <location>
        <begin position="21"/>
        <end position="38"/>
    </location>
</feature>
<keyword evidence="1" id="KW-0812">Transmembrane</keyword>
<reference evidence="2" key="1">
    <citation type="journal article" date="2015" name="MBio">
        <title>Eco-Evolutionary Dynamics of Episomes among Ecologically Cohesive Bacterial Populations.</title>
        <authorList>
            <person name="Xue H."/>
            <person name="Cordero O.X."/>
            <person name="Camas F.M."/>
            <person name="Trimble W."/>
            <person name="Meyer F."/>
            <person name="Guglielmini J."/>
            <person name="Rocha E.P."/>
            <person name="Polz M.F."/>
        </authorList>
    </citation>
    <scope>NUCLEOTIDE SEQUENCE</scope>
    <source>
        <strain evidence="2">FF_351</strain>
    </source>
</reference>
<feature type="transmembrane region" description="Helical" evidence="1">
    <location>
        <begin position="44"/>
        <end position="60"/>
    </location>
</feature>
<keyword evidence="1" id="KW-1133">Transmembrane helix</keyword>
<feature type="transmembrane region" description="Helical" evidence="1">
    <location>
        <begin position="80"/>
        <end position="107"/>
    </location>
</feature>